<comment type="miscellaneous">
    <text evidence="14">The active site is a redox-active disulfide bond.</text>
</comment>
<accession>A0AA35CJE6</accession>
<keyword evidence="12" id="KW-0547">Nucleotide-binding</keyword>
<organism evidence="17 18">
    <name type="scientific">Caldinitratiruptor microaerophilus</name>
    <dbReference type="NCBI Taxonomy" id="671077"/>
    <lineage>
        <taxon>Bacteria</taxon>
        <taxon>Bacillati</taxon>
        <taxon>Bacillota</taxon>
        <taxon>Clostridia</taxon>
        <taxon>Eubacteriales</taxon>
        <taxon>Symbiobacteriaceae</taxon>
        <taxon>Caldinitratiruptor</taxon>
    </lineage>
</organism>
<feature type="active site" description="Proton acceptor" evidence="11">
    <location>
        <position position="443"/>
    </location>
</feature>
<evidence type="ECO:0000256" key="7">
    <source>
        <dbReference type="ARBA" id="ARBA00023027"/>
    </source>
</evidence>
<dbReference type="InterPro" id="IPR036188">
    <property type="entry name" value="FAD/NAD-bd_sf"/>
</dbReference>
<gene>
    <name evidence="17" type="primary">pdhD</name>
    <name evidence="17" type="ORF">caldi_06490</name>
</gene>
<proteinExistence type="inferred from homology"/>
<feature type="binding site" evidence="12">
    <location>
        <position position="56"/>
    </location>
    <ligand>
        <name>FAD</name>
        <dbReference type="ChEBI" id="CHEBI:57692"/>
    </ligand>
</feature>
<dbReference type="SUPFAM" id="SSF51905">
    <property type="entry name" value="FAD/NAD(P)-binding domain"/>
    <property type="match status" value="1"/>
</dbReference>
<evidence type="ECO:0000256" key="6">
    <source>
        <dbReference type="ARBA" id="ARBA00023002"/>
    </source>
</evidence>
<dbReference type="GO" id="GO:0050660">
    <property type="term" value="F:flavin adenine dinucleotide binding"/>
    <property type="evidence" value="ECO:0007669"/>
    <property type="project" value="InterPro"/>
</dbReference>
<keyword evidence="18" id="KW-1185">Reference proteome</keyword>
<comment type="catalytic activity">
    <reaction evidence="10 14">
        <text>N(6)-[(R)-dihydrolipoyl]-L-lysyl-[protein] + NAD(+) = N(6)-[(R)-lipoyl]-L-lysyl-[protein] + NADH + H(+)</text>
        <dbReference type="Rhea" id="RHEA:15045"/>
        <dbReference type="Rhea" id="RHEA-COMP:10474"/>
        <dbReference type="Rhea" id="RHEA-COMP:10475"/>
        <dbReference type="ChEBI" id="CHEBI:15378"/>
        <dbReference type="ChEBI" id="CHEBI:57540"/>
        <dbReference type="ChEBI" id="CHEBI:57945"/>
        <dbReference type="ChEBI" id="CHEBI:83099"/>
        <dbReference type="ChEBI" id="CHEBI:83100"/>
        <dbReference type="EC" id="1.8.1.4"/>
    </reaction>
</comment>
<dbReference type="EC" id="1.8.1.4" evidence="2 14"/>
<dbReference type="InterPro" id="IPR023753">
    <property type="entry name" value="FAD/NAD-binding_dom"/>
</dbReference>
<feature type="domain" description="FAD/NAD(P)-binding" evidence="16">
    <location>
        <begin position="12"/>
        <end position="326"/>
    </location>
</feature>
<dbReference type="InterPro" id="IPR006258">
    <property type="entry name" value="Lipoamide_DH"/>
</dbReference>
<keyword evidence="9 14" id="KW-0676">Redox-active center</keyword>
<dbReference type="AlphaFoldDB" id="A0AA35CJE6"/>
<keyword evidence="4 14" id="KW-0285">Flavoprotein</keyword>
<dbReference type="InterPro" id="IPR050151">
    <property type="entry name" value="Class-I_Pyr_Nuc-Dis_Oxidored"/>
</dbReference>
<dbReference type="PRINTS" id="PR00411">
    <property type="entry name" value="PNDRDTASEI"/>
</dbReference>
<dbReference type="Gene3D" id="3.50.50.60">
    <property type="entry name" value="FAD/NAD(P)-binding domain"/>
    <property type="match status" value="2"/>
</dbReference>
<keyword evidence="6 14" id="KW-0560">Oxidoreductase</keyword>
<dbReference type="GO" id="GO:0006103">
    <property type="term" value="P:2-oxoglutarate metabolic process"/>
    <property type="evidence" value="ECO:0007669"/>
    <property type="project" value="TreeGrafter"/>
</dbReference>
<comment type="cofactor">
    <cofactor evidence="12 14">
        <name>FAD</name>
        <dbReference type="ChEBI" id="CHEBI:57692"/>
    </cofactor>
    <text evidence="12 14">Binds 1 FAD per subunit.</text>
</comment>
<keyword evidence="5 12" id="KW-0274">FAD</keyword>
<dbReference type="PANTHER" id="PTHR22912">
    <property type="entry name" value="DISULFIDE OXIDOREDUCTASE"/>
    <property type="match status" value="1"/>
</dbReference>
<evidence type="ECO:0000256" key="11">
    <source>
        <dbReference type="PIRSR" id="PIRSR000350-2"/>
    </source>
</evidence>
<dbReference type="PROSITE" id="PS00076">
    <property type="entry name" value="PYRIDINE_REDOX_1"/>
    <property type="match status" value="1"/>
</dbReference>
<keyword evidence="7 12" id="KW-0520">NAD</keyword>
<evidence type="ECO:0000256" key="3">
    <source>
        <dbReference type="ARBA" id="ARBA00016961"/>
    </source>
</evidence>
<dbReference type="EMBL" id="AP025628">
    <property type="protein sequence ID" value="BDG59559.1"/>
    <property type="molecule type" value="Genomic_DNA"/>
</dbReference>
<evidence type="ECO:0000256" key="14">
    <source>
        <dbReference type="RuleBase" id="RU003692"/>
    </source>
</evidence>
<evidence type="ECO:0000256" key="9">
    <source>
        <dbReference type="ARBA" id="ARBA00023284"/>
    </source>
</evidence>
<keyword evidence="8" id="KW-1015">Disulfide bond</keyword>
<evidence type="ECO:0000256" key="5">
    <source>
        <dbReference type="ARBA" id="ARBA00022827"/>
    </source>
</evidence>
<reference evidence="17" key="1">
    <citation type="submission" date="2022-03" db="EMBL/GenBank/DDBJ databases">
        <title>Complete genome sequence of Caldinitratiruptor microaerophilus.</title>
        <authorList>
            <person name="Mukaiyama R."/>
            <person name="Nishiyama T."/>
            <person name="Ueda K."/>
        </authorList>
    </citation>
    <scope>NUCLEOTIDE SEQUENCE</scope>
    <source>
        <strain evidence="17">JCM 16183</strain>
    </source>
</reference>
<dbReference type="NCBIfam" id="TIGR01350">
    <property type="entry name" value="lipoamide_DH"/>
    <property type="match status" value="1"/>
</dbReference>
<dbReference type="InterPro" id="IPR012999">
    <property type="entry name" value="Pyr_OxRdtase_I_AS"/>
</dbReference>
<dbReference type="InterPro" id="IPR001100">
    <property type="entry name" value="Pyr_nuc-diS_OxRdtase"/>
</dbReference>
<dbReference type="SUPFAM" id="SSF55424">
    <property type="entry name" value="FAD/NAD-linked reductases, dimerisation (C-terminal) domain"/>
    <property type="match status" value="1"/>
</dbReference>
<protein>
    <recommendedName>
        <fullName evidence="3 14">Dihydrolipoyl dehydrogenase</fullName>
        <ecNumber evidence="2 14">1.8.1.4</ecNumber>
    </recommendedName>
</protein>
<dbReference type="KEGG" id="cmic:caldi_06490"/>
<dbReference type="GO" id="GO:0004148">
    <property type="term" value="F:dihydrolipoyl dehydrogenase (NADH) activity"/>
    <property type="evidence" value="ECO:0007669"/>
    <property type="project" value="UniProtKB-EC"/>
</dbReference>
<evidence type="ECO:0000256" key="10">
    <source>
        <dbReference type="ARBA" id="ARBA00049187"/>
    </source>
</evidence>
<evidence type="ECO:0000256" key="4">
    <source>
        <dbReference type="ARBA" id="ARBA00022630"/>
    </source>
</evidence>
<feature type="binding site" evidence="12">
    <location>
        <begin position="184"/>
        <end position="191"/>
    </location>
    <ligand>
        <name>NAD(+)</name>
        <dbReference type="ChEBI" id="CHEBI:57540"/>
    </ligand>
</feature>
<dbReference type="PRINTS" id="PR00368">
    <property type="entry name" value="FADPNR"/>
</dbReference>
<dbReference type="Pfam" id="PF07992">
    <property type="entry name" value="Pyr_redox_2"/>
    <property type="match status" value="1"/>
</dbReference>
<dbReference type="PIRSF" id="PIRSF000350">
    <property type="entry name" value="Mercury_reductase_MerA"/>
    <property type="match status" value="1"/>
</dbReference>
<dbReference type="Proteomes" id="UP001163687">
    <property type="component" value="Chromosome"/>
</dbReference>
<evidence type="ECO:0000259" key="16">
    <source>
        <dbReference type="Pfam" id="PF07992"/>
    </source>
</evidence>
<feature type="binding site" evidence="12">
    <location>
        <position position="311"/>
    </location>
    <ligand>
        <name>FAD</name>
        <dbReference type="ChEBI" id="CHEBI:57692"/>
    </ligand>
</feature>
<name>A0AA35CJE6_9FIRM</name>
<evidence type="ECO:0000256" key="12">
    <source>
        <dbReference type="PIRSR" id="PIRSR000350-3"/>
    </source>
</evidence>
<feature type="domain" description="Pyridine nucleotide-disulphide oxidoreductase dimerisation" evidence="15">
    <location>
        <begin position="345"/>
        <end position="453"/>
    </location>
</feature>
<evidence type="ECO:0000256" key="8">
    <source>
        <dbReference type="ARBA" id="ARBA00023157"/>
    </source>
</evidence>
<feature type="binding site" evidence="12">
    <location>
        <position position="119"/>
    </location>
    <ligand>
        <name>FAD</name>
        <dbReference type="ChEBI" id="CHEBI:57692"/>
    </ligand>
</feature>
<sequence length="468" mass="47587">MVVGDIPTATGLLVLGGGPAGYVAAIRAAQLGLQVTLVEPERVGGTCLNSGCIPLKAFLEAAAGARQVARLAEMGVAAGPGRVDFARVRAWTASVVARLTGGVEQLLRAAGVQVVRGRGWFLGPTEVRVEGEHGSQRFTFDAALVATGAEPAAAGGLAVDGERVLTPQQALALPELPAHLAVCGDDYVALELATAFRGLGSEVTLVLPGDQPLPDFEPAAVRQVVAGLKGQGIAVVPRAVLAGLDEAGLRWRSGGEEGVVAASHVVVAGAVRPRTAGLRLEAAGVRTGPDGAIAVDRAQRTSVPHIYAAGDVTGGPFLAHRAMLQARVAAESAAGRAAAYEPQAVPQVVLTDPEVARVGMSAEEARQQGIDAVTARFPFGANGRALTLGRPEGFVLVVAERGSGVVLGVTVVGPRAAELIGEAALAVEMGANLEDLAAVMHPHPGLGEALQESAELALGRPVHVARLR</sequence>
<evidence type="ECO:0000313" key="18">
    <source>
        <dbReference type="Proteomes" id="UP001163687"/>
    </source>
</evidence>
<dbReference type="Pfam" id="PF02852">
    <property type="entry name" value="Pyr_redox_dim"/>
    <property type="match status" value="1"/>
</dbReference>
<dbReference type="PANTHER" id="PTHR22912:SF160">
    <property type="entry name" value="DIHYDROLIPOYL DEHYDROGENASE"/>
    <property type="match status" value="1"/>
</dbReference>
<dbReference type="RefSeq" id="WP_264843679.1">
    <property type="nucleotide sequence ID" value="NZ_AP025628.1"/>
</dbReference>
<dbReference type="Gene3D" id="3.30.390.30">
    <property type="match status" value="1"/>
</dbReference>
<dbReference type="InterPro" id="IPR016156">
    <property type="entry name" value="FAD/NAD-linked_Rdtase_dimer_sf"/>
</dbReference>
<comment type="similarity">
    <text evidence="1 14">Belongs to the class-I pyridine nucleotide-disulfide oxidoreductase family.</text>
</comment>
<dbReference type="InterPro" id="IPR004099">
    <property type="entry name" value="Pyr_nucl-diS_OxRdtase_dimer"/>
</dbReference>
<dbReference type="FunFam" id="3.30.390.30:FF:000001">
    <property type="entry name" value="Dihydrolipoyl dehydrogenase"/>
    <property type="match status" value="1"/>
</dbReference>
<evidence type="ECO:0000313" key="17">
    <source>
        <dbReference type="EMBL" id="BDG59559.1"/>
    </source>
</evidence>
<evidence type="ECO:0000259" key="15">
    <source>
        <dbReference type="Pfam" id="PF02852"/>
    </source>
</evidence>
<evidence type="ECO:0000256" key="1">
    <source>
        <dbReference type="ARBA" id="ARBA00007532"/>
    </source>
</evidence>
<evidence type="ECO:0000256" key="13">
    <source>
        <dbReference type="PIRSR" id="PIRSR000350-4"/>
    </source>
</evidence>
<feature type="disulfide bond" description="Redox-active" evidence="13">
    <location>
        <begin position="47"/>
        <end position="52"/>
    </location>
</feature>
<evidence type="ECO:0000256" key="2">
    <source>
        <dbReference type="ARBA" id="ARBA00012608"/>
    </source>
</evidence>